<keyword evidence="10" id="KW-0460">Magnesium</keyword>
<evidence type="ECO:0000256" key="4">
    <source>
        <dbReference type="ARBA" id="ARBA00022598"/>
    </source>
</evidence>
<dbReference type="PROSITE" id="PS50160">
    <property type="entry name" value="DNA_LIGASE_A3"/>
    <property type="match status" value="1"/>
</dbReference>
<keyword evidence="12" id="KW-0234">DNA repair</keyword>
<sequence>MDFKQFCDFLEDVKQTKTSTEKFQSFRNQFKTLRESGTNIFSVVRLILPNLDRERDSYNMKEAKVARTLIKMLDLPPGNDKTVLSKSFMMSGQAVDFADVVYSVIRKYLSNYKTTLSLQELNTYLDDLSKRKNEAEAEEILMKLFKKSSPENIKNGFDYTDNLGESFEKGILTPKLKGVLTDNTFKIILDGEMMLWDNRKQTFGSKGMTLDVKKLNAQGPYQPCFCAYDIILLNNKILTDKPLNERVELLRKVFKNLKPGVITLSEIKEVFSRQEIVDELNAAVNKEDEGIVVKDPNSIYKYSDRNSGWYKLKLEYFEDAMNDLDLIVMGGQYASSTSDKLNSFVVGIRSGSASNGKPLYLALGKVSSGLSDSDLDALNKKIKSKGVNFEKFSSQTLSFGREVPNIYIEPEHSLIFQVRATELIRTTDNSFKSPYTLRFPRVLQIRYDKPVDECLTINELLDLTKSNKSVIKLNKRNIDLEEILKAKVRKIKRRDIIMPTILDDDKVSDILEGYTILVLNGSEQCDKEKVENLVKKAGGTVSYRLNDKVDIVLVGTYNERVKEIVSQKNKFDVINVNWLQRLIEDGNILGYDEEEVYSLGCNYKSSLSDELDVYGDSFTAETTVEKLKKVFHNISTMKEFSNQNNMISLRSKNFGDEVAYFDKYLQINDQHSNNIYKSFIDELEFRYYCGEVSNEINEAVTMIIYEKAERKKIIDDYLASINRGDIKTVSKSFIYE</sequence>
<dbReference type="InterPro" id="IPR036599">
    <property type="entry name" value="DNA_ligase_N_sf"/>
</dbReference>
<dbReference type="InterPro" id="IPR029710">
    <property type="entry name" value="LIG4"/>
</dbReference>
<evidence type="ECO:0000256" key="10">
    <source>
        <dbReference type="ARBA" id="ARBA00022842"/>
    </source>
</evidence>
<evidence type="ECO:0000256" key="8">
    <source>
        <dbReference type="ARBA" id="ARBA00022763"/>
    </source>
</evidence>
<dbReference type="SMART" id="SM00292">
    <property type="entry name" value="BRCT"/>
    <property type="match status" value="1"/>
</dbReference>
<dbReference type="SUPFAM" id="SSF52113">
    <property type="entry name" value="BRCT domain"/>
    <property type="match status" value="1"/>
</dbReference>
<name>A0AAV8VK35_9CUCU</name>
<dbReference type="Pfam" id="PF00533">
    <property type="entry name" value="BRCT"/>
    <property type="match status" value="1"/>
</dbReference>
<dbReference type="InterPro" id="IPR044125">
    <property type="entry name" value="Adenylation_DNA_ligase_IV"/>
</dbReference>
<dbReference type="Pfam" id="PF01068">
    <property type="entry name" value="DNA_ligase_A_M"/>
    <property type="match status" value="1"/>
</dbReference>
<evidence type="ECO:0000313" key="18">
    <source>
        <dbReference type="EMBL" id="KAJ8914544.1"/>
    </source>
</evidence>
<proteinExistence type="inferred from homology"/>
<dbReference type="GO" id="GO:0006310">
    <property type="term" value="P:DNA recombination"/>
    <property type="evidence" value="ECO:0007669"/>
    <property type="project" value="UniProtKB-KW"/>
</dbReference>
<dbReference type="GO" id="GO:0005958">
    <property type="term" value="C:DNA-dependent protein kinase-DNA ligase 4 complex"/>
    <property type="evidence" value="ECO:0007669"/>
    <property type="project" value="TreeGrafter"/>
</dbReference>
<dbReference type="InterPro" id="IPR012309">
    <property type="entry name" value="DNA_ligase_ATP-dep_C"/>
</dbReference>
<keyword evidence="8" id="KW-0227">DNA damage</keyword>
<comment type="cofactor">
    <cofactor evidence="1">
        <name>Mg(2+)</name>
        <dbReference type="ChEBI" id="CHEBI:18420"/>
    </cofactor>
</comment>
<dbReference type="Gene3D" id="1.10.3260.10">
    <property type="entry name" value="DNA ligase, ATP-dependent, N-terminal domain"/>
    <property type="match status" value="1"/>
</dbReference>
<keyword evidence="5" id="KW-0479">Metal-binding</keyword>
<dbReference type="Gene3D" id="2.40.50.140">
    <property type="entry name" value="Nucleic acid-binding proteins"/>
    <property type="match status" value="1"/>
</dbReference>
<reference evidence="18 19" key="1">
    <citation type="journal article" date="2023" name="Insect Mol. Biol.">
        <title>Genome sequencing provides insights into the evolution of gene families encoding plant cell wall-degrading enzymes in longhorned beetles.</title>
        <authorList>
            <person name="Shin N.R."/>
            <person name="Okamura Y."/>
            <person name="Kirsch R."/>
            <person name="Pauchet Y."/>
        </authorList>
    </citation>
    <scope>NUCLEOTIDE SEQUENCE [LARGE SCALE GENOMIC DNA]</scope>
    <source>
        <strain evidence="18">EAD_L_NR</strain>
    </source>
</reference>
<dbReference type="SUPFAM" id="SSF56091">
    <property type="entry name" value="DNA ligase/mRNA capping enzyme, catalytic domain"/>
    <property type="match status" value="1"/>
</dbReference>
<keyword evidence="4" id="KW-0436">Ligase</keyword>
<evidence type="ECO:0000256" key="15">
    <source>
        <dbReference type="ARBA" id="ARBA00031942"/>
    </source>
</evidence>
<evidence type="ECO:0000256" key="11">
    <source>
        <dbReference type="ARBA" id="ARBA00023172"/>
    </source>
</evidence>
<keyword evidence="11" id="KW-0233">DNA recombination</keyword>
<comment type="similarity">
    <text evidence="3">Belongs to the ATP-dependent DNA ligase family.</text>
</comment>
<accession>A0AAV8VK35</accession>
<dbReference type="Gene3D" id="3.30.470.30">
    <property type="entry name" value="DNA ligase/mRNA capping enzyme"/>
    <property type="match status" value="1"/>
</dbReference>
<feature type="domain" description="BRCT" evidence="17">
    <location>
        <begin position="506"/>
        <end position="596"/>
    </location>
</feature>
<dbReference type="Proteomes" id="UP001159042">
    <property type="component" value="Unassembled WGS sequence"/>
</dbReference>
<dbReference type="GO" id="GO:0006297">
    <property type="term" value="P:nucleotide-excision repair, DNA gap filling"/>
    <property type="evidence" value="ECO:0007669"/>
    <property type="project" value="TreeGrafter"/>
</dbReference>
<gene>
    <name evidence="18" type="ORF">NQ315_010008</name>
</gene>
<comment type="subcellular location">
    <subcellularLocation>
        <location evidence="2">Nucleus</location>
    </subcellularLocation>
</comment>
<dbReference type="GO" id="GO:0003677">
    <property type="term" value="F:DNA binding"/>
    <property type="evidence" value="ECO:0007669"/>
    <property type="project" value="InterPro"/>
</dbReference>
<keyword evidence="9" id="KW-0067">ATP-binding</keyword>
<dbReference type="Pfam" id="PF04679">
    <property type="entry name" value="DNA_ligase_A_C"/>
    <property type="match status" value="1"/>
</dbReference>
<dbReference type="SUPFAM" id="SSF50249">
    <property type="entry name" value="Nucleic acid-binding proteins"/>
    <property type="match status" value="1"/>
</dbReference>
<comment type="caution">
    <text evidence="18">The sequence shown here is derived from an EMBL/GenBank/DDBJ whole genome shotgun (WGS) entry which is preliminary data.</text>
</comment>
<evidence type="ECO:0000256" key="7">
    <source>
        <dbReference type="ARBA" id="ARBA00022741"/>
    </source>
</evidence>
<dbReference type="GO" id="GO:0005524">
    <property type="term" value="F:ATP binding"/>
    <property type="evidence" value="ECO:0007669"/>
    <property type="project" value="UniProtKB-KW"/>
</dbReference>
<dbReference type="InterPro" id="IPR012308">
    <property type="entry name" value="DNA_ligase_ATP-dep_N"/>
</dbReference>
<keyword evidence="6" id="KW-0677">Repeat</keyword>
<dbReference type="InterPro" id="IPR012310">
    <property type="entry name" value="DNA_ligase_ATP-dep_cent"/>
</dbReference>
<evidence type="ECO:0000256" key="1">
    <source>
        <dbReference type="ARBA" id="ARBA00001946"/>
    </source>
</evidence>
<dbReference type="InterPro" id="IPR016059">
    <property type="entry name" value="DNA_ligase_ATP-dep_CS"/>
</dbReference>
<dbReference type="InterPro" id="IPR021536">
    <property type="entry name" value="DNA_ligase_IV_dom"/>
</dbReference>
<dbReference type="CDD" id="cd07903">
    <property type="entry name" value="Adenylation_DNA_ligase_IV"/>
    <property type="match status" value="1"/>
</dbReference>
<dbReference type="PROSITE" id="PS50172">
    <property type="entry name" value="BRCT"/>
    <property type="match status" value="1"/>
</dbReference>
<dbReference type="AlphaFoldDB" id="A0AAV8VK35"/>
<dbReference type="InterPro" id="IPR001357">
    <property type="entry name" value="BRCT_dom"/>
</dbReference>
<keyword evidence="7" id="KW-0547">Nucleotide-binding</keyword>
<dbReference type="GO" id="GO:0006303">
    <property type="term" value="P:double-strand break repair via nonhomologous end joining"/>
    <property type="evidence" value="ECO:0007669"/>
    <property type="project" value="TreeGrafter"/>
</dbReference>
<dbReference type="Pfam" id="PF11411">
    <property type="entry name" value="DNA_ligase_IV"/>
    <property type="match status" value="1"/>
</dbReference>
<evidence type="ECO:0000256" key="3">
    <source>
        <dbReference type="ARBA" id="ARBA00007572"/>
    </source>
</evidence>
<dbReference type="EMBL" id="JANEYG010000069">
    <property type="protein sequence ID" value="KAJ8914544.1"/>
    <property type="molecule type" value="Genomic_DNA"/>
</dbReference>
<evidence type="ECO:0000259" key="17">
    <source>
        <dbReference type="PROSITE" id="PS50172"/>
    </source>
</evidence>
<evidence type="ECO:0000256" key="13">
    <source>
        <dbReference type="ARBA" id="ARBA00023242"/>
    </source>
</evidence>
<evidence type="ECO:0000256" key="9">
    <source>
        <dbReference type="ARBA" id="ARBA00022840"/>
    </source>
</evidence>
<protein>
    <recommendedName>
        <fullName evidence="15">DNA ligase IV</fullName>
    </recommendedName>
    <alternativeName>
        <fullName evidence="14">Polydeoxyribonucleotide synthase [ATP] 4</fullName>
    </alternativeName>
</protein>
<dbReference type="GO" id="GO:0003910">
    <property type="term" value="F:DNA ligase (ATP) activity"/>
    <property type="evidence" value="ECO:0007669"/>
    <property type="project" value="InterPro"/>
</dbReference>
<evidence type="ECO:0000256" key="2">
    <source>
        <dbReference type="ARBA" id="ARBA00004123"/>
    </source>
</evidence>
<organism evidence="18 19">
    <name type="scientific">Exocentrus adspersus</name>
    <dbReference type="NCBI Taxonomy" id="1586481"/>
    <lineage>
        <taxon>Eukaryota</taxon>
        <taxon>Metazoa</taxon>
        <taxon>Ecdysozoa</taxon>
        <taxon>Arthropoda</taxon>
        <taxon>Hexapoda</taxon>
        <taxon>Insecta</taxon>
        <taxon>Pterygota</taxon>
        <taxon>Neoptera</taxon>
        <taxon>Endopterygota</taxon>
        <taxon>Coleoptera</taxon>
        <taxon>Polyphaga</taxon>
        <taxon>Cucujiformia</taxon>
        <taxon>Chrysomeloidea</taxon>
        <taxon>Cerambycidae</taxon>
        <taxon>Lamiinae</taxon>
        <taxon>Acanthocinini</taxon>
        <taxon>Exocentrus</taxon>
    </lineage>
</organism>
<dbReference type="InterPro" id="IPR036420">
    <property type="entry name" value="BRCT_dom_sf"/>
</dbReference>
<dbReference type="PROSITE" id="PS00333">
    <property type="entry name" value="DNA_LIGASE_A2"/>
    <property type="match status" value="1"/>
</dbReference>
<evidence type="ECO:0000313" key="19">
    <source>
        <dbReference type="Proteomes" id="UP001159042"/>
    </source>
</evidence>
<keyword evidence="13" id="KW-0539">Nucleus</keyword>
<dbReference type="Gene3D" id="3.30.1490.70">
    <property type="match status" value="1"/>
</dbReference>
<dbReference type="Gene3D" id="3.40.50.10190">
    <property type="entry name" value="BRCT domain"/>
    <property type="match status" value="1"/>
</dbReference>
<evidence type="ECO:0000259" key="16">
    <source>
        <dbReference type="PROSITE" id="PS50160"/>
    </source>
</evidence>
<dbReference type="PANTHER" id="PTHR45997">
    <property type="entry name" value="DNA LIGASE 4"/>
    <property type="match status" value="1"/>
</dbReference>
<dbReference type="PANTHER" id="PTHR45997:SF1">
    <property type="entry name" value="DNA LIGASE 4"/>
    <property type="match status" value="1"/>
</dbReference>
<dbReference type="GO" id="GO:0032807">
    <property type="term" value="C:DNA ligase IV complex"/>
    <property type="evidence" value="ECO:0007669"/>
    <property type="project" value="TreeGrafter"/>
</dbReference>
<evidence type="ECO:0000256" key="12">
    <source>
        <dbReference type="ARBA" id="ARBA00023204"/>
    </source>
</evidence>
<evidence type="ECO:0000256" key="14">
    <source>
        <dbReference type="ARBA" id="ARBA00030676"/>
    </source>
</evidence>
<dbReference type="InterPro" id="IPR012340">
    <property type="entry name" value="NA-bd_OB-fold"/>
</dbReference>
<dbReference type="GO" id="GO:0046872">
    <property type="term" value="F:metal ion binding"/>
    <property type="evidence" value="ECO:0007669"/>
    <property type="project" value="UniProtKB-KW"/>
</dbReference>
<evidence type="ECO:0000256" key="6">
    <source>
        <dbReference type="ARBA" id="ARBA00022737"/>
    </source>
</evidence>
<evidence type="ECO:0000256" key="5">
    <source>
        <dbReference type="ARBA" id="ARBA00022723"/>
    </source>
</evidence>
<dbReference type="Pfam" id="PF04675">
    <property type="entry name" value="DNA_ligase_A_N"/>
    <property type="match status" value="1"/>
</dbReference>
<feature type="domain" description="ATP-dependent DNA ligase family profile" evidence="16">
    <location>
        <begin position="216"/>
        <end position="350"/>
    </location>
</feature>
<keyword evidence="19" id="KW-1185">Reference proteome</keyword>